<dbReference type="Pfam" id="PF12802">
    <property type="entry name" value="MarR_2"/>
    <property type="match status" value="1"/>
</dbReference>
<dbReference type="SMART" id="SM00347">
    <property type="entry name" value="HTH_MARR"/>
    <property type="match status" value="1"/>
</dbReference>
<dbReference type="Proteomes" id="UP001501009">
    <property type="component" value="Unassembled WGS sequence"/>
</dbReference>
<dbReference type="PROSITE" id="PS50995">
    <property type="entry name" value="HTH_MARR_2"/>
    <property type="match status" value="1"/>
</dbReference>
<comment type="caution">
    <text evidence="2">The sequence shown here is derived from an EMBL/GenBank/DDBJ whole genome shotgun (WGS) entry which is preliminary data.</text>
</comment>
<dbReference type="InterPro" id="IPR036388">
    <property type="entry name" value="WH-like_DNA-bd_sf"/>
</dbReference>
<proteinExistence type="predicted"/>
<evidence type="ECO:0000313" key="3">
    <source>
        <dbReference type="Proteomes" id="UP001501009"/>
    </source>
</evidence>
<accession>A0ABP7JD81</accession>
<protein>
    <submittedName>
        <fullName evidence="2">MarR family winged helix-turn-helix transcriptional regulator</fullName>
    </submittedName>
</protein>
<dbReference type="SUPFAM" id="SSF46785">
    <property type="entry name" value="Winged helix' DNA-binding domain"/>
    <property type="match status" value="1"/>
</dbReference>
<feature type="domain" description="HTH marR-type" evidence="1">
    <location>
        <begin position="17"/>
        <end position="152"/>
    </location>
</feature>
<dbReference type="EMBL" id="BAABDE010000039">
    <property type="protein sequence ID" value="GAA3840968.1"/>
    <property type="molecule type" value="Genomic_DNA"/>
</dbReference>
<reference evidence="3" key="1">
    <citation type="journal article" date="2019" name="Int. J. Syst. Evol. Microbiol.">
        <title>The Global Catalogue of Microorganisms (GCM) 10K type strain sequencing project: providing services to taxonomists for standard genome sequencing and annotation.</title>
        <authorList>
            <consortium name="The Broad Institute Genomics Platform"/>
            <consortium name="The Broad Institute Genome Sequencing Center for Infectious Disease"/>
            <person name="Wu L."/>
            <person name="Ma J."/>
        </authorList>
    </citation>
    <scope>NUCLEOTIDE SEQUENCE [LARGE SCALE GENOMIC DNA]</scope>
    <source>
        <strain evidence="3">JCM 17138</strain>
    </source>
</reference>
<dbReference type="Gene3D" id="1.10.10.10">
    <property type="entry name" value="Winged helix-like DNA-binding domain superfamily/Winged helix DNA-binding domain"/>
    <property type="match status" value="1"/>
</dbReference>
<dbReference type="InterPro" id="IPR036390">
    <property type="entry name" value="WH_DNA-bd_sf"/>
</dbReference>
<dbReference type="InterPro" id="IPR000835">
    <property type="entry name" value="HTH_MarR-typ"/>
</dbReference>
<evidence type="ECO:0000259" key="1">
    <source>
        <dbReference type="PROSITE" id="PS50995"/>
    </source>
</evidence>
<name>A0ABP7JD81_9ACTN</name>
<sequence>MTKIPAEEGPRWLDEQERRAWLSLVGIMLRLESALDAQLRSAGLNYFDYGVLAALSESPERTLRMSVLASYAEGSLSRLSQVVARLERKGYVHRSSDPTDGRYTLAALTEEGYETVLAVAPGHVQEVRRLVFDPLTKAQVRHLTDIGQRILHAIDPDHPGGDHGFIPGR</sequence>
<keyword evidence="3" id="KW-1185">Reference proteome</keyword>
<evidence type="ECO:0000313" key="2">
    <source>
        <dbReference type="EMBL" id="GAA3840968.1"/>
    </source>
</evidence>
<gene>
    <name evidence="2" type="ORF">GCM10022403_086500</name>
</gene>
<dbReference type="RefSeq" id="WP_275768891.1">
    <property type="nucleotide sequence ID" value="NZ_BAABDE010000039.1"/>
</dbReference>
<dbReference type="PANTHER" id="PTHR33164:SF99">
    <property type="entry name" value="MARR FAMILY REGULATORY PROTEIN"/>
    <property type="match status" value="1"/>
</dbReference>
<dbReference type="InterPro" id="IPR039422">
    <property type="entry name" value="MarR/SlyA-like"/>
</dbReference>
<organism evidence="2 3">
    <name type="scientific">Streptomyces coacervatus</name>
    <dbReference type="NCBI Taxonomy" id="647381"/>
    <lineage>
        <taxon>Bacteria</taxon>
        <taxon>Bacillati</taxon>
        <taxon>Actinomycetota</taxon>
        <taxon>Actinomycetes</taxon>
        <taxon>Kitasatosporales</taxon>
        <taxon>Streptomycetaceae</taxon>
        <taxon>Streptomyces</taxon>
    </lineage>
</organism>
<dbReference type="PANTHER" id="PTHR33164">
    <property type="entry name" value="TRANSCRIPTIONAL REGULATOR, MARR FAMILY"/>
    <property type="match status" value="1"/>
</dbReference>